<organism evidence="1 2">
    <name type="scientific">Populus alba</name>
    <name type="common">White poplar</name>
    <dbReference type="NCBI Taxonomy" id="43335"/>
    <lineage>
        <taxon>Eukaryota</taxon>
        <taxon>Viridiplantae</taxon>
        <taxon>Streptophyta</taxon>
        <taxon>Embryophyta</taxon>
        <taxon>Tracheophyta</taxon>
        <taxon>Spermatophyta</taxon>
        <taxon>Magnoliopsida</taxon>
        <taxon>eudicotyledons</taxon>
        <taxon>Gunneridae</taxon>
        <taxon>Pentapetalae</taxon>
        <taxon>rosids</taxon>
        <taxon>fabids</taxon>
        <taxon>Malpighiales</taxon>
        <taxon>Salicaceae</taxon>
        <taxon>Saliceae</taxon>
        <taxon>Populus</taxon>
    </lineage>
</organism>
<keyword evidence="2" id="KW-1185">Reference proteome</keyword>
<dbReference type="Proteomes" id="UP000309997">
    <property type="component" value="Unassembled WGS sequence"/>
</dbReference>
<dbReference type="EMBL" id="RCHU02000013">
    <property type="protein sequence ID" value="KAL3574315.1"/>
    <property type="molecule type" value="Genomic_DNA"/>
</dbReference>
<sequence length="105" mass="11770">MQLDVNTEVYPIKQEERYAVKLTTTLDLDGTPDTAYYTPIKPGSIADNFDYIMHGKLYKILDEAPSTISRLLETPEAFTSQLAGHNPSYPQGLSSSSKKNQQVSW</sequence>
<gene>
    <name evidence="1" type="ORF">D5086_024928</name>
</gene>
<evidence type="ECO:0000313" key="2">
    <source>
        <dbReference type="Proteomes" id="UP000309997"/>
    </source>
</evidence>
<accession>A0ACC4B7I5</accession>
<reference evidence="1 2" key="1">
    <citation type="journal article" date="2024" name="Plant Biotechnol. J.">
        <title>Genome and CRISPR/Cas9 system of a widespread forest tree (Populus alba) in the world.</title>
        <authorList>
            <person name="Liu Y.J."/>
            <person name="Jiang P.F."/>
            <person name="Han X.M."/>
            <person name="Li X.Y."/>
            <person name="Wang H.M."/>
            <person name="Wang Y.J."/>
            <person name="Wang X.X."/>
            <person name="Zeng Q.Y."/>
        </authorList>
    </citation>
    <scope>NUCLEOTIDE SEQUENCE [LARGE SCALE GENOMIC DNA]</scope>
    <source>
        <strain evidence="2">cv. PAL-ZL1</strain>
    </source>
</reference>
<protein>
    <submittedName>
        <fullName evidence="1">Uncharacterized protein</fullName>
    </submittedName>
</protein>
<name>A0ACC4B7I5_POPAL</name>
<comment type="caution">
    <text evidence="1">The sequence shown here is derived from an EMBL/GenBank/DDBJ whole genome shotgun (WGS) entry which is preliminary data.</text>
</comment>
<evidence type="ECO:0000313" key="1">
    <source>
        <dbReference type="EMBL" id="KAL3574315.1"/>
    </source>
</evidence>
<proteinExistence type="predicted"/>